<dbReference type="CDD" id="cd24066">
    <property type="entry name" value="ASKHA_NBD_ROK_EcFRK-like"/>
    <property type="match status" value="1"/>
</dbReference>
<protein>
    <submittedName>
        <fullName evidence="1">ROK</fullName>
    </submittedName>
</protein>
<dbReference type="GO" id="GO:0004396">
    <property type="term" value="F:hexokinase activity"/>
    <property type="evidence" value="ECO:0007669"/>
    <property type="project" value="TreeGrafter"/>
</dbReference>
<dbReference type="eggNOG" id="COG1940">
    <property type="taxonomic scope" value="Bacteria"/>
</dbReference>
<dbReference type="SUPFAM" id="SSF53067">
    <property type="entry name" value="Actin-like ATPase domain"/>
    <property type="match status" value="1"/>
</dbReference>
<dbReference type="Gene3D" id="3.30.420.40">
    <property type="match status" value="2"/>
</dbReference>
<dbReference type="PANTHER" id="PTHR18964">
    <property type="entry name" value="ROK (REPRESSOR, ORF, KINASE) FAMILY"/>
    <property type="match status" value="1"/>
</dbReference>
<evidence type="ECO:0000313" key="2">
    <source>
        <dbReference type="Proteomes" id="UP000005801"/>
    </source>
</evidence>
<dbReference type="Proteomes" id="UP000005801">
    <property type="component" value="Unassembled WGS sequence"/>
</dbReference>
<dbReference type="AlphaFoldDB" id="A6GIW1"/>
<dbReference type="RefSeq" id="WP_006976647.1">
    <property type="nucleotide sequence ID" value="NZ_ABCS01000144.1"/>
</dbReference>
<gene>
    <name evidence="1" type="ORF">PPSIR1_17600</name>
</gene>
<name>A6GIW1_9BACT</name>
<keyword evidence="2" id="KW-1185">Reference proteome</keyword>
<sequence>MRMGIDLGGTKMEVVAMDQMGEVRGRIRVSTPQEYPDIIAGLVKLRDRLEREVGPIQTIGVGTPGCLCPHTGLIKNAYNTALQGHMLDRDLEVAMKRPIRVANDANCFALSEATDGAGAEQDVVVGVILGTGVGAGLVINGKVLHGRNAIAGEWGHNPLPGIDADGERRPVCTCGRRGCIEAYLSGPAMRRDHLERTGADISAKTIANLAEAGDEEAQKTLERYGDRLARALAAVINFIDPDVIVLGGGVSQIPALYRHVKSRWGEHVFSDRVDTELLPNRFGDSSGVRGAAWLWSRDLD</sequence>
<dbReference type="PROSITE" id="PS01125">
    <property type="entry name" value="ROK"/>
    <property type="match status" value="1"/>
</dbReference>
<dbReference type="OrthoDB" id="9810372at2"/>
<proteinExistence type="predicted"/>
<dbReference type="STRING" id="391625.PPSIR1_17600"/>
<dbReference type="InterPro" id="IPR000600">
    <property type="entry name" value="ROK"/>
</dbReference>
<dbReference type="Pfam" id="PF00480">
    <property type="entry name" value="ROK"/>
    <property type="match status" value="1"/>
</dbReference>
<dbReference type="InterPro" id="IPR043129">
    <property type="entry name" value="ATPase_NBD"/>
</dbReference>
<accession>A6GIW1</accession>
<evidence type="ECO:0000313" key="1">
    <source>
        <dbReference type="EMBL" id="EDM74196.1"/>
    </source>
</evidence>
<dbReference type="InterPro" id="IPR049874">
    <property type="entry name" value="ROK_cs"/>
</dbReference>
<dbReference type="PANTHER" id="PTHR18964:SF174">
    <property type="entry name" value="D-ALLOSE KINASE-RELATED"/>
    <property type="match status" value="1"/>
</dbReference>
<dbReference type="EMBL" id="ABCS01000144">
    <property type="protein sequence ID" value="EDM74196.1"/>
    <property type="molecule type" value="Genomic_DNA"/>
</dbReference>
<comment type="caution">
    <text evidence="1">The sequence shown here is derived from an EMBL/GenBank/DDBJ whole genome shotgun (WGS) entry which is preliminary data.</text>
</comment>
<reference evidence="1 2" key="1">
    <citation type="submission" date="2007-06" db="EMBL/GenBank/DDBJ databases">
        <authorList>
            <person name="Shimkets L."/>
            <person name="Ferriera S."/>
            <person name="Johnson J."/>
            <person name="Kravitz S."/>
            <person name="Beeson K."/>
            <person name="Sutton G."/>
            <person name="Rogers Y.-H."/>
            <person name="Friedman R."/>
            <person name="Frazier M."/>
            <person name="Venter J.C."/>
        </authorList>
    </citation>
    <scope>NUCLEOTIDE SEQUENCE [LARGE SCALE GENOMIC DNA]</scope>
    <source>
        <strain evidence="1 2">SIR-1</strain>
    </source>
</reference>
<organism evidence="1 2">
    <name type="scientific">Plesiocystis pacifica SIR-1</name>
    <dbReference type="NCBI Taxonomy" id="391625"/>
    <lineage>
        <taxon>Bacteria</taxon>
        <taxon>Pseudomonadati</taxon>
        <taxon>Myxococcota</taxon>
        <taxon>Polyangia</taxon>
        <taxon>Nannocystales</taxon>
        <taxon>Nannocystaceae</taxon>
        <taxon>Plesiocystis</taxon>
    </lineage>
</organism>